<dbReference type="GO" id="GO:0016020">
    <property type="term" value="C:membrane"/>
    <property type="evidence" value="ECO:0007669"/>
    <property type="project" value="InterPro"/>
</dbReference>
<protein>
    <recommendedName>
        <fullName evidence="4">Sulfotransferase domain-containing protein</fullName>
    </recommendedName>
</protein>
<feature type="transmembrane region" description="Helical" evidence="1">
    <location>
        <begin position="166"/>
        <end position="187"/>
    </location>
</feature>
<dbReference type="InterPro" id="IPR007669">
    <property type="entry name" value="Chst-1-like"/>
</dbReference>
<dbReference type="GO" id="GO:1902884">
    <property type="term" value="P:positive regulation of response to oxidative stress"/>
    <property type="evidence" value="ECO:0007669"/>
    <property type="project" value="InterPro"/>
</dbReference>
<dbReference type="GO" id="GO:0050650">
    <property type="term" value="P:chondroitin sulfate proteoglycan biosynthetic process"/>
    <property type="evidence" value="ECO:0007669"/>
    <property type="project" value="InterPro"/>
</dbReference>
<sequence length="471" mass="55624">MIKEAKKTKYGEEVKMRTRTRKNTSRRITQWETSIECGFRKTVPWRNSSSELLPPLPIRDTCSRKKPVMDKQTVESFHHFQKKSLISGNRQSNVAVQAYLHHITATGPVTATQRRAARRLAIMRTFEPPREFMTSLNAAPTDITYCKPNKLSAGQKMPRRRLLSRILYVWIICLSATTFVTMIRSGWLLTQEKVMVMGPMEPQVMIIDKSSILPPFFRFREEYLVVKKYRLATCQIEKVMTTIRDGIFCYLTDSKNFTSHNRTMSKEYWRNRFCSDLRHWRNDLDRIYEELGPNPILFTIVRDPVERFISGYVDKCLKEHSRRNNTCYKCRRDLRCFVNRLHASLQNVLNHSKENFYYDRHFAPQTWYCDFRDHLRNYTIIKYASGKEGYLKMATDFDMLFERAGVPLHEREAVRSELLKGSTHHTTRGSQAALYVRDLLLSNEDVLAKVIEIYYHDFVEFDFPFPALSHE</sequence>
<accession>A0A0D6M7D3</accession>
<dbReference type="AlphaFoldDB" id="A0A0D6M7D3"/>
<organism evidence="2 3">
    <name type="scientific">Ancylostoma ceylanicum</name>
    <dbReference type="NCBI Taxonomy" id="53326"/>
    <lineage>
        <taxon>Eukaryota</taxon>
        <taxon>Metazoa</taxon>
        <taxon>Ecdysozoa</taxon>
        <taxon>Nematoda</taxon>
        <taxon>Chromadorea</taxon>
        <taxon>Rhabditida</taxon>
        <taxon>Rhabditina</taxon>
        <taxon>Rhabditomorpha</taxon>
        <taxon>Strongyloidea</taxon>
        <taxon>Ancylostomatidae</taxon>
        <taxon>Ancylostomatinae</taxon>
        <taxon>Ancylostoma</taxon>
    </lineage>
</organism>
<keyword evidence="1" id="KW-0472">Membrane</keyword>
<gene>
    <name evidence="2" type="ORF">ANCCEY_05130</name>
</gene>
<evidence type="ECO:0000313" key="3">
    <source>
        <dbReference type="Proteomes" id="UP000054495"/>
    </source>
</evidence>
<dbReference type="GO" id="GO:0047756">
    <property type="term" value="F:chondroitin 4-sulfotransferase activity"/>
    <property type="evidence" value="ECO:0007669"/>
    <property type="project" value="InterPro"/>
</dbReference>
<dbReference type="EMBL" id="KE124888">
    <property type="protein sequence ID" value="EPB75772.1"/>
    <property type="molecule type" value="Genomic_DNA"/>
</dbReference>
<dbReference type="PANTHER" id="PTHR22900">
    <property type="entry name" value="PROTEIN CBG14245-RELATED"/>
    <property type="match status" value="1"/>
</dbReference>
<keyword evidence="1" id="KW-0812">Transmembrane</keyword>
<dbReference type="Pfam" id="PF03567">
    <property type="entry name" value="Sulfotransfer_2"/>
    <property type="match status" value="1"/>
</dbReference>
<evidence type="ECO:0008006" key="4">
    <source>
        <dbReference type="Google" id="ProtNLM"/>
    </source>
</evidence>
<name>A0A0D6M7D3_9BILA</name>
<evidence type="ECO:0000313" key="2">
    <source>
        <dbReference type="EMBL" id="EPB75772.1"/>
    </source>
</evidence>
<dbReference type="InterPro" id="IPR005331">
    <property type="entry name" value="Sulfotransferase"/>
</dbReference>
<dbReference type="InterPro" id="IPR027417">
    <property type="entry name" value="P-loop_NTPase"/>
</dbReference>
<keyword evidence="1" id="KW-1133">Transmembrane helix</keyword>
<dbReference type="PANTHER" id="PTHR22900:SF10">
    <property type="entry name" value="CARBOHYDRATE SULFOTRANSFERASE"/>
    <property type="match status" value="1"/>
</dbReference>
<dbReference type="Gene3D" id="3.40.50.300">
    <property type="entry name" value="P-loop containing nucleotide triphosphate hydrolases"/>
    <property type="match status" value="1"/>
</dbReference>
<proteinExistence type="predicted"/>
<reference evidence="2 3" key="1">
    <citation type="submission" date="2013-05" db="EMBL/GenBank/DDBJ databases">
        <title>Draft genome of the parasitic nematode Anyclostoma ceylanicum.</title>
        <authorList>
            <person name="Mitreva M."/>
        </authorList>
    </citation>
    <scope>NUCLEOTIDE SEQUENCE [LARGE SCALE GENOMIC DNA]</scope>
</reference>
<keyword evidence="3" id="KW-1185">Reference proteome</keyword>
<dbReference type="Proteomes" id="UP000054495">
    <property type="component" value="Unassembled WGS sequence"/>
</dbReference>
<evidence type="ECO:0000256" key="1">
    <source>
        <dbReference type="SAM" id="Phobius"/>
    </source>
</evidence>